<dbReference type="STRING" id="144026.SAMN04488568_11662"/>
<dbReference type="OrthoDB" id="7631203at2"/>
<keyword evidence="1" id="KW-0472">Membrane</keyword>
<dbReference type="EMBL" id="FNHG01000016">
    <property type="protein sequence ID" value="SDM63314.1"/>
    <property type="molecule type" value="Genomic_DNA"/>
</dbReference>
<proteinExistence type="predicted"/>
<dbReference type="RefSeq" id="WP_091771070.1">
    <property type="nucleotide sequence ID" value="NZ_FNHG01000016.1"/>
</dbReference>
<organism evidence="2 3">
    <name type="scientific">Maricaulis salignorans</name>
    <dbReference type="NCBI Taxonomy" id="144026"/>
    <lineage>
        <taxon>Bacteria</taxon>
        <taxon>Pseudomonadati</taxon>
        <taxon>Pseudomonadota</taxon>
        <taxon>Alphaproteobacteria</taxon>
        <taxon>Maricaulales</taxon>
        <taxon>Maricaulaceae</taxon>
        <taxon>Maricaulis</taxon>
    </lineage>
</organism>
<evidence type="ECO:0000256" key="1">
    <source>
        <dbReference type="SAM" id="Phobius"/>
    </source>
</evidence>
<evidence type="ECO:0000313" key="2">
    <source>
        <dbReference type="EMBL" id="SDM63314.1"/>
    </source>
</evidence>
<feature type="transmembrane region" description="Helical" evidence="1">
    <location>
        <begin position="86"/>
        <end position="110"/>
    </location>
</feature>
<reference evidence="2 3" key="1">
    <citation type="submission" date="2016-10" db="EMBL/GenBank/DDBJ databases">
        <authorList>
            <person name="de Groot N.N."/>
        </authorList>
    </citation>
    <scope>NUCLEOTIDE SEQUENCE [LARGE SCALE GENOMIC DNA]</scope>
    <source>
        <strain evidence="2 3">DSM 16077</strain>
    </source>
</reference>
<keyword evidence="1" id="KW-1133">Transmembrane helix</keyword>
<keyword evidence="1" id="KW-0812">Transmembrane</keyword>
<dbReference type="AlphaFoldDB" id="A0A1G9UTR0"/>
<sequence>MTGLLAFSTPQARRLWQDFQRRLGWANRNLDAADRADISAEAATHIRDAMAELTEGDEFTRLQAAIAGYGDLPAAPPTWRRPAAILLHYGSILALGVAGIFVLIFLHMAVMEIFNAQGVGLWHFASGDWALSYEAQDGAEEVLGAWFIPAILTICAIASAGLYALWRFAVAPGGAVSAWMKD</sequence>
<dbReference type="Proteomes" id="UP000199759">
    <property type="component" value="Unassembled WGS sequence"/>
</dbReference>
<name>A0A1G9UTR0_9PROT</name>
<evidence type="ECO:0000313" key="3">
    <source>
        <dbReference type="Proteomes" id="UP000199759"/>
    </source>
</evidence>
<gene>
    <name evidence="2" type="ORF">SAMN04488568_11662</name>
</gene>
<protein>
    <submittedName>
        <fullName evidence="2">Uncharacterized protein</fullName>
    </submittedName>
</protein>
<accession>A0A1G9UTR0</accession>
<feature type="transmembrane region" description="Helical" evidence="1">
    <location>
        <begin position="146"/>
        <end position="166"/>
    </location>
</feature>
<keyword evidence="3" id="KW-1185">Reference proteome</keyword>